<dbReference type="Proteomes" id="UP000070186">
    <property type="component" value="Unassembled WGS sequence"/>
</dbReference>
<gene>
    <name evidence="1" type="ORF">AT959_18110</name>
</gene>
<reference evidence="1 2" key="1">
    <citation type="submission" date="2015-12" db="EMBL/GenBank/DDBJ databases">
        <title>Nitrous oxide reduction kinetics distinguish bacteria harboring typical versus atypical NosZ.</title>
        <authorList>
            <person name="Yoon S."/>
            <person name="Nissen S."/>
            <person name="Park D."/>
            <person name="Sanford R.A."/>
            <person name="Loeffler F.E."/>
        </authorList>
    </citation>
    <scope>NUCLEOTIDE SEQUENCE [LARGE SCALE GENOMIC DNA]</scope>
    <source>
        <strain evidence="1 2">ATCC BAA-841</strain>
    </source>
</reference>
<name>A0A133XFV1_9RHOO</name>
<dbReference type="STRING" id="281362.AT959_18110"/>
<keyword evidence="2" id="KW-1185">Reference proteome</keyword>
<sequence length="88" mass="9779">MASSNFDITRKFVRVMRTLPNGLIEFEFAVGDPDVAVELVMPKAAFEEFCAANHVEVLTAAKAAPVDADAADADFQWNLHQATHQRFR</sequence>
<protein>
    <recommendedName>
        <fullName evidence="3">Phenol hydroxylase</fullName>
    </recommendedName>
</protein>
<dbReference type="RefSeq" id="WP_066886233.1">
    <property type="nucleotide sequence ID" value="NZ_LODL01000035.1"/>
</dbReference>
<dbReference type="EMBL" id="LODL01000035">
    <property type="protein sequence ID" value="KXB29832.1"/>
    <property type="molecule type" value="Genomic_DNA"/>
</dbReference>
<evidence type="ECO:0000313" key="2">
    <source>
        <dbReference type="Proteomes" id="UP000070186"/>
    </source>
</evidence>
<evidence type="ECO:0000313" key="1">
    <source>
        <dbReference type="EMBL" id="KXB29832.1"/>
    </source>
</evidence>
<comment type="caution">
    <text evidence="1">The sequence shown here is derived from an EMBL/GenBank/DDBJ whole genome shotgun (WGS) entry which is preliminary data.</text>
</comment>
<proteinExistence type="predicted"/>
<dbReference type="InterPro" id="IPR010353">
    <property type="entry name" value="DmpK"/>
</dbReference>
<dbReference type="PIRSF" id="PIRSF000039">
    <property type="entry name" value="Phenol_monooxy_K"/>
    <property type="match status" value="1"/>
</dbReference>
<dbReference type="AlphaFoldDB" id="A0A133XFV1"/>
<evidence type="ECO:0008006" key="3">
    <source>
        <dbReference type="Google" id="ProtNLM"/>
    </source>
</evidence>
<dbReference type="Pfam" id="PF06099">
    <property type="entry name" value="Phenol_hyd_sub"/>
    <property type="match status" value="1"/>
</dbReference>
<accession>A0A133XFV1</accession>
<organism evidence="1 2">
    <name type="scientific">Dechloromonas denitrificans</name>
    <dbReference type="NCBI Taxonomy" id="281362"/>
    <lineage>
        <taxon>Bacteria</taxon>
        <taxon>Pseudomonadati</taxon>
        <taxon>Pseudomonadota</taxon>
        <taxon>Betaproteobacteria</taxon>
        <taxon>Rhodocyclales</taxon>
        <taxon>Azonexaceae</taxon>
        <taxon>Dechloromonas</taxon>
    </lineage>
</organism>